<evidence type="ECO:0000313" key="3">
    <source>
        <dbReference type="Proteomes" id="UP000203507"/>
    </source>
</evidence>
<keyword evidence="1" id="KW-0472">Membrane</keyword>
<dbReference type="EMBL" id="KX832224">
    <property type="protein sequence ID" value="ARR28879.1"/>
    <property type="molecule type" value="Genomic_DNA"/>
</dbReference>
<feature type="transmembrane region" description="Helical" evidence="1">
    <location>
        <begin position="47"/>
        <end position="71"/>
    </location>
</feature>
<accession>A0A1X9T5A0</accession>
<dbReference type="RefSeq" id="YP_009362388.1">
    <property type="nucleotide sequence ID" value="NC_034618.1"/>
</dbReference>
<dbReference type="Proteomes" id="UP000203507">
    <property type="component" value="Segment"/>
</dbReference>
<organism evidence="2">
    <name type="scientific">Ranid herpesvirus 3</name>
    <dbReference type="NCBI Taxonomy" id="1987509"/>
    <lineage>
        <taxon>Viruses</taxon>
        <taxon>Duplodnaviria</taxon>
        <taxon>Heunggongvirae</taxon>
        <taxon>Peploviricota</taxon>
        <taxon>Herviviricetes</taxon>
        <taxon>Herpesvirales</taxon>
        <taxon>Alloherpesviridae</taxon>
        <taxon>Batravirus</taxon>
        <taxon>Batravirus ranidallo3</taxon>
    </lineage>
</organism>
<sequence length="250" mass="28337">MGETEQKEYMSKAIGKLFPINSKLSLFQVAQHCDVLVSNAAVTRFKFYCMLSYMFGCFVLFVGTDSIISFIDADKKTDTAAKDEAMYGYFAFTAAFVAVTTFAFFCVLVYSFFYLRRMQSRHGKKTHNMFHITMKFHTLYLICWVFYLMCGLRAITVTDCSRSNPINTECAGLQALSGTIGLIFVASFLLIMVSLSIWAKLCIHSRVNPTQNDNAQAHWTVSDEMHLPSMPVTNLLPGTTRPSMNFYNMN</sequence>
<evidence type="ECO:0000313" key="2">
    <source>
        <dbReference type="EMBL" id="ARR28879.1"/>
    </source>
</evidence>
<proteinExistence type="predicted"/>
<feature type="transmembrane region" description="Helical" evidence="1">
    <location>
        <begin position="91"/>
        <end position="115"/>
    </location>
</feature>
<keyword evidence="1" id="KW-1133">Transmembrane helix</keyword>
<evidence type="ECO:0000256" key="1">
    <source>
        <dbReference type="SAM" id="Phobius"/>
    </source>
</evidence>
<reference evidence="2" key="1">
    <citation type="journal article" date="2017" name="Vet. Pathol.">
        <title>Ranid Herpesvirus 3 and Proliferative Dermatitis in Free-Ranging Wild Common Frogs (Rana Temporaria).</title>
        <authorList>
            <person name="Origgi F.C."/>
            <person name="Schmidt B.R."/>
            <person name="Lohmann P."/>
            <person name="Otten P."/>
            <person name="Akdesir E."/>
            <person name="Gaschen V."/>
            <person name="Aguilar-Bultet L."/>
            <person name="Wahli T."/>
            <person name="Sattler U."/>
            <person name="Stoffel M.H."/>
        </authorList>
    </citation>
    <scope>NUCLEOTIDE SEQUENCE [LARGE SCALE GENOMIC DNA]</scope>
    <source>
        <strain evidence="2">FO1_2015</strain>
    </source>
</reference>
<feature type="transmembrane region" description="Helical" evidence="1">
    <location>
        <begin position="136"/>
        <end position="155"/>
    </location>
</feature>
<dbReference type="GeneID" id="32878213"/>
<keyword evidence="3" id="KW-1185">Reference proteome</keyword>
<keyword evidence="1" id="KW-0812">Transmembrane</keyword>
<dbReference type="KEGG" id="vg:32878213"/>
<name>A0A1X9T5A0_9VIRU</name>
<protein>
    <submittedName>
        <fullName evidence="2">Uncharacterized protein</fullName>
    </submittedName>
</protein>
<feature type="transmembrane region" description="Helical" evidence="1">
    <location>
        <begin position="175"/>
        <end position="198"/>
    </location>
</feature>